<reference evidence="2 3" key="1">
    <citation type="journal article" date="2014" name="Int. J. Syst. Evol. Microbiol.">
        <title>Phaeodactylibacter xiamenensis gen. nov., sp. nov., a member of the family Saprospiraceae isolated from the marine alga Phaeodactylum tricornutum.</title>
        <authorList>
            <person name="Chen Z.Jr."/>
            <person name="Lei X."/>
            <person name="Lai Q."/>
            <person name="Li Y."/>
            <person name="Zhang B."/>
            <person name="Zhang J."/>
            <person name="Zhang H."/>
            <person name="Yang L."/>
            <person name="Zheng W."/>
            <person name="Tian Y."/>
            <person name="Yu Z."/>
            <person name="Xu H.Jr."/>
            <person name="Zheng T."/>
        </authorList>
    </citation>
    <scope>NUCLEOTIDE SEQUENCE [LARGE SCALE GENOMIC DNA]</scope>
    <source>
        <strain evidence="2 3">KD52</strain>
    </source>
</reference>
<dbReference type="CDD" id="cd06260">
    <property type="entry name" value="DUF820-like"/>
    <property type="match status" value="1"/>
</dbReference>
<dbReference type="InterPro" id="IPR012296">
    <property type="entry name" value="Nuclease_put_TT1808"/>
</dbReference>
<organism evidence="2 3">
    <name type="scientific">Phaeodactylibacter xiamenensis</name>
    <dbReference type="NCBI Taxonomy" id="1524460"/>
    <lineage>
        <taxon>Bacteria</taxon>
        <taxon>Pseudomonadati</taxon>
        <taxon>Bacteroidota</taxon>
        <taxon>Saprospiria</taxon>
        <taxon>Saprospirales</taxon>
        <taxon>Haliscomenobacteraceae</taxon>
        <taxon>Phaeodactylibacter</taxon>
    </lineage>
</organism>
<name>A0A098S5X3_9BACT</name>
<proteinExistence type="predicted"/>
<dbReference type="AlphaFoldDB" id="A0A098S5X3"/>
<evidence type="ECO:0000313" key="3">
    <source>
        <dbReference type="Proteomes" id="UP000029736"/>
    </source>
</evidence>
<evidence type="ECO:0000259" key="1">
    <source>
        <dbReference type="Pfam" id="PF05685"/>
    </source>
</evidence>
<dbReference type="Proteomes" id="UP000029736">
    <property type="component" value="Unassembled WGS sequence"/>
</dbReference>
<evidence type="ECO:0000313" key="2">
    <source>
        <dbReference type="EMBL" id="KGE87510.1"/>
    </source>
</evidence>
<dbReference type="InterPro" id="IPR011335">
    <property type="entry name" value="Restrct_endonuc-II-like"/>
</dbReference>
<sequence length="152" mass="17667">METLQPQLIYEQERNKPLPDKFHAFIQQQLLFLIKLAYRDRFEVLPELNILFGEEKNVPDLALFEKGQLDLTYNETNIAEIPVGAIEILSGQQPIQELVIKLERYLNAGVKSYWLVVPDLRSIYVYHHRNDSNIFGSNDVLVDEVLGIELEL</sequence>
<accession>A0A098S5X3</accession>
<dbReference type="PANTHER" id="PTHR34107:SF1">
    <property type="entry name" value="SLL0198 PROTEIN"/>
    <property type="match status" value="1"/>
</dbReference>
<dbReference type="PANTHER" id="PTHR34107">
    <property type="entry name" value="SLL0198 PROTEIN-RELATED"/>
    <property type="match status" value="1"/>
</dbReference>
<dbReference type="SUPFAM" id="SSF52980">
    <property type="entry name" value="Restriction endonuclease-like"/>
    <property type="match status" value="1"/>
</dbReference>
<gene>
    <name evidence="2" type="ORF">IX84_14980</name>
</gene>
<dbReference type="RefSeq" id="WP_044221987.1">
    <property type="nucleotide sequence ID" value="NZ_JBKAGJ010000034.1"/>
</dbReference>
<dbReference type="InterPro" id="IPR008538">
    <property type="entry name" value="Uma2"/>
</dbReference>
<protein>
    <recommendedName>
        <fullName evidence="1">Putative restriction endonuclease domain-containing protein</fullName>
    </recommendedName>
</protein>
<dbReference type="Gene3D" id="3.90.1570.10">
    <property type="entry name" value="tt1808, chain A"/>
    <property type="match status" value="1"/>
</dbReference>
<feature type="domain" description="Putative restriction endonuclease" evidence="1">
    <location>
        <begin position="16"/>
        <end position="148"/>
    </location>
</feature>
<dbReference type="Pfam" id="PF05685">
    <property type="entry name" value="Uma2"/>
    <property type="match status" value="1"/>
</dbReference>
<dbReference type="OrthoDB" id="952185at2"/>
<keyword evidence="3" id="KW-1185">Reference proteome</keyword>
<dbReference type="EMBL" id="JPOS01000035">
    <property type="protein sequence ID" value="KGE87510.1"/>
    <property type="molecule type" value="Genomic_DNA"/>
</dbReference>
<dbReference type="STRING" id="1524460.IX84_14980"/>
<comment type="caution">
    <text evidence="2">The sequence shown here is derived from an EMBL/GenBank/DDBJ whole genome shotgun (WGS) entry which is preliminary data.</text>
</comment>